<feature type="transmembrane region" description="Helical" evidence="5">
    <location>
        <begin position="71"/>
        <end position="89"/>
    </location>
</feature>
<feature type="transmembrane region" description="Helical" evidence="5">
    <location>
        <begin position="280"/>
        <end position="298"/>
    </location>
</feature>
<evidence type="ECO:0000256" key="3">
    <source>
        <dbReference type="ARBA" id="ARBA00022989"/>
    </source>
</evidence>
<comment type="subcellular location">
    <subcellularLocation>
        <location evidence="1">Membrane</location>
        <topology evidence="1">Multi-pass membrane protein</topology>
    </subcellularLocation>
</comment>
<evidence type="ECO:0000256" key="1">
    <source>
        <dbReference type="ARBA" id="ARBA00004141"/>
    </source>
</evidence>
<keyword evidence="7" id="KW-1185">Reference proteome</keyword>
<proteinExistence type="predicted"/>
<comment type="caution">
    <text evidence="6">The sequence shown here is derived from an EMBL/GenBank/DDBJ whole genome shotgun (WGS) entry which is preliminary data.</text>
</comment>
<keyword evidence="3 5" id="KW-1133">Transmembrane helix</keyword>
<protein>
    <recommendedName>
        <fullName evidence="8">Energy-coupling factor transporter transmembrane protein EcfT</fullName>
    </recommendedName>
</protein>
<dbReference type="RefSeq" id="WP_150457530.1">
    <property type="nucleotide sequence ID" value="NZ_VYKK01000007.1"/>
</dbReference>
<organism evidence="6 7">
    <name type="scientific">Paenibacillus spiritus</name>
    <dbReference type="NCBI Taxonomy" id="2496557"/>
    <lineage>
        <taxon>Bacteria</taxon>
        <taxon>Bacillati</taxon>
        <taxon>Bacillota</taxon>
        <taxon>Bacilli</taxon>
        <taxon>Bacillales</taxon>
        <taxon>Paenibacillaceae</taxon>
        <taxon>Paenibacillus</taxon>
    </lineage>
</organism>
<dbReference type="AlphaFoldDB" id="A0A5J5GCC8"/>
<feature type="transmembrane region" description="Helical" evidence="5">
    <location>
        <begin position="29"/>
        <end position="59"/>
    </location>
</feature>
<keyword evidence="4 5" id="KW-0472">Membrane</keyword>
<sequence>MGLSAFDRRPAQGIRHAGGFRSLHPAVCLLYYAGAAGLAMIMLHPVFLLAGALIAALAAGLLGDGPRLRRALPWYLLMSGAVAVINPLFSHRGRVILFYFRDQPITLEAILYGVTAMLSLLCLLLAFLTFQSVITADKFMYLFGSALPRTALLALMTIRFVPMLTRRLRQITRVQRLKGIDMAQGSWLKRARDGMTLLQVLLNASLEEAMGTADSMKARGYGTVRRRSSYVLYRMDGRDRRALAVLSLLLLFCLGGRAAGLGVLPLYPVLAEKVWRLGDLPLFAGFSLFWLAPVYYELRERLAWTSSKSRT</sequence>
<dbReference type="InterPro" id="IPR003339">
    <property type="entry name" value="ABC/ECF_trnsptr_transmembrane"/>
</dbReference>
<evidence type="ECO:0000313" key="7">
    <source>
        <dbReference type="Proteomes" id="UP000367750"/>
    </source>
</evidence>
<evidence type="ECO:0000313" key="6">
    <source>
        <dbReference type="EMBL" id="KAA9005829.1"/>
    </source>
</evidence>
<evidence type="ECO:0000256" key="4">
    <source>
        <dbReference type="ARBA" id="ARBA00023136"/>
    </source>
</evidence>
<dbReference type="GO" id="GO:0005886">
    <property type="term" value="C:plasma membrane"/>
    <property type="evidence" value="ECO:0007669"/>
    <property type="project" value="UniProtKB-ARBA"/>
</dbReference>
<dbReference type="OrthoDB" id="2039442at2"/>
<dbReference type="Proteomes" id="UP000367750">
    <property type="component" value="Unassembled WGS sequence"/>
</dbReference>
<gene>
    <name evidence="6" type="ORF">F4V43_07055</name>
</gene>
<feature type="transmembrane region" description="Helical" evidence="5">
    <location>
        <begin position="110"/>
        <end position="134"/>
    </location>
</feature>
<evidence type="ECO:0000256" key="2">
    <source>
        <dbReference type="ARBA" id="ARBA00022692"/>
    </source>
</evidence>
<feature type="transmembrane region" description="Helical" evidence="5">
    <location>
        <begin position="242"/>
        <end position="268"/>
    </location>
</feature>
<accession>A0A5J5GCC8</accession>
<keyword evidence="2 5" id="KW-0812">Transmembrane</keyword>
<evidence type="ECO:0000256" key="5">
    <source>
        <dbReference type="SAM" id="Phobius"/>
    </source>
</evidence>
<reference evidence="6 7" key="1">
    <citation type="submission" date="2019-09" db="EMBL/GenBank/DDBJ databases">
        <title>Bacillus ochoae sp. nov., Paenibacillus whitsoniae sp. nov., Paenibacillus spiritus sp. nov. Isolated from the Mars Exploration Rover during spacecraft assembly.</title>
        <authorList>
            <person name="Seuylemezian A."/>
            <person name="Vaishampayan P."/>
        </authorList>
    </citation>
    <scope>NUCLEOTIDE SEQUENCE [LARGE SCALE GENOMIC DNA]</scope>
    <source>
        <strain evidence="6 7">MER_111</strain>
    </source>
</reference>
<name>A0A5J5GCC8_9BACL</name>
<dbReference type="CDD" id="cd16914">
    <property type="entry name" value="EcfT"/>
    <property type="match status" value="1"/>
</dbReference>
<dbReference type="EMBL" id="VYKK01000007">
    <property type="protein sequence ID" value="KAA9005829.1"/>
    <property type="molecule type" value="Genomic_DNA"/>
</dbReference>
<evidence type="ECO:0008006" key="8">
    <source>
        <dbReference type="Google" id="ProtNLM"/>
    </source>
</evidence>
<feature type="transmembrane region" description="Helical" evidence="5">
    <location>
        <begin position="140"/>
        <end position="161"/>
    </location>
</feature>